<dbReference type="OrthoDB" id="8775091at2"/>
<evidence type="ECO:0000313" key="3">
    <source>
        <dbReference type="Proteomes" id="UP000241421"/>
    </source>
</evidence>
<evidence type="ECO:0008006" key="4">
    <source>
        <dbReference type="Google" id="ProtNLM"/>
    </source>
</evidence>
<dbReference type="RefSeq" id="WP_106757141.1">
    <property type="nucleotide sequence ID" value="NZ_PXWF02000122.1"/>
</dbReference>
<keyword evidence="3" id="KW-1185">Reference proteome</keyword>
<name>A0A2U2HN06_9BURK</name>
<proteinExistence type="predicted"/>
<feature type="chain" id="PRO_5015756677" description="DUF4426 domain-containing protein" evidence="1">
    <location>
        <begin position="25"/>
        <end position="164"/>
    </location>
</feature>
<protein>
    <recommendedName>
        <fullName evidence="4">DUF4426 domain-containing protein</fullName>
    </recommendedName>
</protein>
<gene>
    <name evidence="2" type="ORF">C7C56_009200</name>
</gene>
<organism evidence="2 3">
    <name type="scientific">Massilia glaciei</name>
    <dbReference type="NCBI Taxonomy" id="1524097"/>
    <lineage>
        <taxon>Bacteria</taxon>
        <taxon>Pseudomonadati</taxon>
        <taxon>Pseudomonadota</taxon>
        <taxon>Betaproteobacteria</taxon>
        <taxon>Burkholderiales</taxon>
        <taxon>Oxalobacteraceae</taxon>
        <taxon>Telluria group</taxon>
        <taxon>Massilia</taxon>
    </lineage>
</organism>
<dbReference type="EMBL" id="PXWF02000122">
    <property type="protein sequence ID" value="PWF48887.1"/>
    <property type="molecule type" value="Genomic_DNA"/>
</dbReference>
<evidence type="ECO:0000313" key="2">
    <source>
        <dbReference type="EMBL" id="PWF48887.1"/>
    </source>
</evidence>
<dbReference type="Gene3D" id="2.60.40.2970">
    <property type="match status" value="1"/>
</dbReference>
<reference evidence="2 3" key="1">
    <citation type="submission" date="2018-04" db="EMBL/GenBank/DDBJ databases">
        <title>Massilia violaceinigra sp. nov., a novel purple-pigmented bacterium isolated from Tianshan glacier, Xinjiang, China.</title>
        <authorList>
            <person name="Wang H."/>
        </authorList>
    </citation>
    <scope>NUCLEOTIDE SEQUENCE [LARGE SCALE GENOMIC DNA]</scope>
    <source>
        <strain evidence="2 3">B448-2</strain>
    </source>
</reference>
<sequence length="164" mass="17923">MFKPLPGALAGAALLLAFSHNAWAQGKPMKLVSQSVSVDTRAGRVVVQFTVNNRTEANVFVPKAVASDKELSAQVFEIRSGGGDPVAYTGPVVKRKALGADDFTEIRARMRHRNKIDITDSYDFKKGTHHYELTYVGSYLSDPHQLGKLSTLALAPVQFTYTGR</sequence>
<evidence type="ECO:0000256" key="1">
    <source>
        <dbReference type="SAM" id="SignalP"/>
    </source>
</evidence>
<keyword evidence="1" id="KW-0732">Signal</keyword>
<dbReference type="Proteomes" id="UP000241421">
    <property type="component" value="Unassembled WGS sequence"/>
</dbReference>
<dbReference type="AlphaFoldDB" id="A0A2U2HN06"/>
<accession>A0A2U2HN06</accession>
<feature type="signal peptide" evidence="1">
    <location>
        <begin position="1"/>
        <end position="24"/>
    </location>
</feature>
<comment type="caution">
    <text evidence="2">The sequence shown here is derived from an EMBL/GenBank/DDBJ whole genome shotgun (WGS) entry which is preliminary data.</text>
</comment>